<reference evidence="1 2" key="1">
    <citation type="submission" date="2023-04" db="EMBL/GenBank/DDBJ databases">
        <title>Jannaschia ovalis sp. nov., a marine bacterium isolated from sea tidal flat.</title>
        <authorList>
            <person name="Kwon D.Y."/>
            <person name="Kim J.-J."/>
        </authorList>
    </citation>
    <scope>NUCLEOTIDE SEQUENCE [LARGE SCALE GENOMIC DNA]</scope>
    <source>
        <strain evidence="1 2">GRR-S6-38</strain>
    </source>
</reference>
<accession>A0ABY8L8E5</accession>
<evidence type="ECO:0000313" key="1">
    <source>
        <dbReference type="EMBL" id="WGH77635.1"/>
    </source>
</evidence>
<name>A0ABY8L8E5_9RHOB</name>
<gene>
    <name evidence="1" type="ORF">P8627_11360</name>
</gene>
<keyword evidence="2" id="KW-1185">Reference proteome</keyword>
<proteinExistence type="predicted"/>
<evidence type="ECO:0000313" key="2">
    <source>
        <dbReference type="Proteomes" id="UP001243420"/>
    </source>
</evidence>
<protein>
    <submittedName>
        <fullName evidence="1">Uncharacterized protein</fullName>
    </submittedName>
</protein>
<dbReference type="EMBL" id="CP122537">
    <property type="protein sequence ID" value="WGH77635.1"/>
    <property type="molecule type" value="Genomic_DNA"/>
</dbReference>
<dbReference type="RefSeq" id="WP_279964219.1">
    <property type="nucleotide sequence ID" value="NZ_CP122537.1"/>
</dbReference>
<dbReference type="Proteomes" id="UP001243420">
    <property type="component" value="Chromosome"/>
</dbReference>
<organism evidence="1 2">
    <name type="scientific">Jannaschia ovalis</name>
    <dbReference type="NCBI Taxonomy" id="3038773"/>
    <lineage>
        <taxon>Bacteria</taxon>
        <taxon>Pseudomonadati</taxon>
        <taxon>Pseudomonadota</taxon>
        <taxon>Alphaproteobacteria</taxon>
        <taxon>Rhodobacterales</taxon>
        <taxon>Roseobacteraceae</taxon>
        <taxon>Jannaschia</taxon>
    </lineage>
</organism>
<sequence length="130" mass="13907">MIRPGEPDPDRPVGGIVLDASRLGDAPDRLLLVAFPDKPMGETTGRALKPAEDLRNVPVAREIARFDDTEARIVVVDDEGARLRDCLTGRPVRPTPLPKVEGAAPVGCEGRAIEIRTASDGEGRECSARS</sequence>